<dbReference type="EMBL" id="CAJOBA010038303">
    <property type="protein sequence ID" value="CAF4058427.1"/>
    <property type="molecule type" value="Genomic_DNA"/>
</dbReference>
<evidence type="ECO:0000313" key="15">
    <source>
        <dbReference type="EMBL" id="CAF4058427.1"/>
    </source>
</evidence>
<comment type="subcellular location">
    <subcellularLocation>
        <location evidence="1">Membrane</location>
        <topology evidence="1">Single-pass type II membrane protein</topology>
    </subcellularLocation>
</comment>
<keyword evidence="7" id="KW-0812">Transmembrane</keyword>
<organism evidence="15 16">
    <name type="scientific">Didymodactylos carnosus</name>
    <dbReference type="NCBI Taxonomy" id="1234261"/>
    <lineage>
        <taxon>Eukaryota</taxon>
        <taxon>Metazoa</taxon>
        <taxon>Spiralia</taxon>
        <taxon>Gnathifera</taxon>
        <taxon>Rotifera</taxon>
        <taxon>Eurotatoria</taxon>
        <taxon>Bdelloidea</taxon>
        <taxon>Philodinida</taxon>
        <taxon>Philodinidae</taxon>
        <taxon>Didymodactylos</taxon>
    </lineage>
</organism>
<keyword evidence="9" id="KW-0735">Signal-anchor</keyword>
<keyword evidence="12" id="KW-0732">Signal</keyword>
<sequence length="457" mass="53118">MILRWFLLCYISIQSSGTDHDDFIILFLSQPHAYLLSQLHDATRLIHSQQHPLTQIFPHIKVSIVNSHDYANNVTNWYSIYPLFSTLLTTFNNLKFLFICEVETRVNLVKLVEFSKSLSRSVFVGHGLINAQQSIIHHYSIIKDYYPDPSAGILISSDVLALFVERDRQTSYSLKIGFIIDTKFELAKMISELTEVKMTDRSDLFCNQRQPSPTCITWNDWITYSCRSSNIRLIHIYFGIKTFYDFHQQRVSLLKRTWLSSLKNVNYNLFSNKKDPSFENILVLNDENTLIGHCHKTFSLLNYFNNTINDQQKYLVVVDDDTLVSVSRLLSMIQCFMLNDDVPLVLGERYGYSTYPYPTAGSGMIFNRQAVKLIIEKCSCPEANTPDDMYIGICLQQLTIPLIHIKELHQAQTIAYSSDWLKHQKPISFHKFDNIDVEYIYKTHLHETVVDTQKDEL</sequence>
<evidence type="ECO:0000313" key="16">
    <source>
        <dbReference type="Proteomes" id="UP000682733"/>
    </source>
</evidence>
<evidence type="ECO:0000256" key="7">
    <source>
        <dbReference type="ARBA" id="ARBA00022692"/>
    </source>
</evidence>
<dbReference type="SUPFAM" id="SSF53448">
    <property type="entry name" value="Nucleotide-diphospho-sugar transferases"/>
    <property type="match status" value="1"/>
</dbReference>
<dbReference type="EMBL" id="CAJNOK010016752">
    <property type="protein sequence ID" value="CAF1251146.1"/>
    <property type="molecule type" value="Genomic_DNA"/>
</dbReference>
<dbReference type="InterPro" id="IPR026050">
    <property type="entry name" value="C1GALT1/C1GALT1_chp1"/>
</dbReference>
<keyword evidence="11" id="KW-0472">Membrane</keyword>
<comment type="pathway">
    <text evidence="2">Protein modification; protein glycosylation.</text>
</comment>
<evidence type="ECO:0000256" key="6">
    <source>
        <dbReference type="ARBA" id="ARBA00022679"/>
    </source>
</evidence>
<dbReference type="AlphaFoldDB" id="A0A8S2PKA1"/>
<evidence type="ECO:0000256" key="4">
    <source>
        <dbReference type="ARBA" id="ARBA00012557"/>
    </source>
</evidence>
<keyword evidence="8" id="KW-0547">Nucleotide-binding</keyword>
<proteinExistence type="inferred from homology"/>
<dbReference type="Proteomes" id="UP000682733">
    <property type="component" value="Unassembled WGS sequence"/>
</dbReference>
<keyword evidence="5" id="KW-0328">Glycosyltransferase</keyword>
<dbReference type="Gene3D" id="3.90.550.50">
    <property type="match status" value="1"/>
</dbReference>
<evidence type="ECO:0000256" key="8">
    <source>
        <dbReference type="ARBA" id="ARBA00022741"/>
    </source>
</evidence>
<name>A0A8S2PKA1_9BILA</name>
<evidence type="ECO:0000256" key="3">
    <source>
        <dbReference type="ARBA" id="ARBA00006462"/>
    </source>
</evidence>
<comment type="caution">
    <text evidence="15">The sequence shown here is derived from an EMBL/GenBank/DDBJ whole genome shotgun (WGS) entry which is preliminary data.</text>
</comment>
<reference evidence="15" key="1">
    <citation type="submission" date="2021-02" db="EMBL/GenBank/DDBJ databases">
        <authorList>
            <person name="Nowell W R."/>
        </authorList>
    </citation>
    <scope>NUCLEOTIDE SEQUENCE</scope>
</reference>
<dbReference type="GO" id="GO:0016020">
    <property type="term" value="C:membrane"/>
    <property type="evidence" value="ECO:0007669"/>
    <property type="project" value="UniProtKB-SubCell"/>
</dbReference>
<evidence type="ECO:0000256" key="9">
    <source>
        <dbReference type="ARBA" id="ARBA00022968"/>
    </source>
</evidence>
<dbReference type="InterPro" id="IPR003378">
    <property type="entry name" value="Fringe-like_glycosylTrfase"/>
</dbReference>
<evidence type="ECO:0000313" key="14">
    <source>
        <dbReference type="EMBL" id="CAF1251146.1"/>
    </source>
</evidence>
<dbReference type="Proteomes" id="UP000677228">
    <property type="component" value="Unassembled WGS sequence"/>
</dbReference>
<evidence type="ECO:0000256" key="10">
    <source>
        <dbReference type="ARBA" id="ARBA00022989"/>
    </source>
</evidence>
<keyword evidence="10" id="KW-1133">Transmembrane helix</keyword>
<dbReference type="PANTHER" id="PTHR23033">
    <property type="entry name" value="BETA1,3-GALACTOSYLTRANSFERASE"/>
    <property type="match status" value="1"/>
</dbReference>
<dbReference type="EC" id="2.4.1.122" evidence="4"/>
<gene>
    <name evidence="14" type="ORF">OVA965_LOCUS26283</name>
    <name evidence="15" type="ORF">TMI583_LOCUS27021</name>
</gene>
<evidence type="ECO:0000256" key="2">
    <source>
        <dbReference type="ARBA" id="ARBA00004922"/>
    </source>
</evidence>
<dbReference type="GO" id="GO:0016263">
    <property type="term" value="F:glycoprotein-N-acetylgalactosamine 3-beta-galactosyltransferase activity"/>
    <property type="evidence" value="ECO:0007669"/>
    <property type="project" value="UniProtKB-EC"/>
</dbReference>
<dbReference type="GO" id="GO:0000166">
    <property type="term" value="F:nucleotide binding"/>
    <property type="evidence" value="ECO:0007669"/>
    <property type="project" value="UniProtKB-KW"/>
</dbReference>
<dbReference type="Pfam" id="PF02434">
    <property type="entry name" value="Fringe"/>
    <property type="match status" value="1"/>
</dbReference>
<protein>
    <recommendedName>
        <fullName evidence="4">N-acetylgalactosaminide beta-1,3-galactosyltransferase</fullName>
        <ecNumber evidence="4">2.4.1.122</ecNumber>
    </recommendedName>
</protein>
<comment type="similarity">
    <text evidence="3">Belongs to the glycosyltransferase 31 family. Beta3-Gal-T subfamily.</text>
</comment>
<accession>A0A8S2PKA1</accession>
<feature type="signal peptide" evidence="12">
    <location>
        <begin position="1"/>
        <end position="17"/>
    </location>
</feature>
<evidence type="ECO:0000256" key="11">
    <source>
        <dbReference type="ARBA" id="ARBA00023136"/>
    </source>
</evidence>
<keyword evidence="6" id="KW-0808">Transferase</keyword>
<evidence type="ECO:0000256" key="1">
    <source>
        <dbReference type="ARBA" id="ARBA00004606"/>
    </source>
</evidence>
<evidence type="ECO:0000259" key="13">
    <source>
        <dbReference type="Pfam" id="PF02434"/>
    </source>
</evidence>
<feature type="domain" description="Fringe-like glycosyltransferase" evidence="13">
    <location>
        <begin position="231"/>
        <end position="434"/>
    </location>
</feature>
<evidence type="ECO:0000256" key="5">
    <source>
        <dbReference type="ARBA" id="ARBA00022676"/>
    </source>
</evidence>
<dbReference type="PANTHER" id="PTHR23033:SF14">
    <property type="entry name" value="GLYCOPROTEIN-N-ACETYLGALACTOSAMINE 3-BETA-GALACTOSYLTRANSFERASE 1-RELATED"/>
    <property type="match status" value="1"/>
</dbReference>
<dbReference type="InterPro" id="IPR029044">
    <property type="entry name" value="Nucleotide-diphossugar_trans"/>
</dbReference>
<evidence type="ECO:0000256" key="12">
    <source>
        <dbReference type="SAM" id="SignalP"/>
    </source>
</evidence>
<feature type="chain" id="PRO_5036434695" description="N-acetylgalactosaminide beta-1,3-galactosyltransferase" evidence="12">
    <location>
        <begin position="18"/>
        <end position="457"/>
    </location>
</feature>